<dbReference type="Proteomes" id="UP001205311">
    <property type="component" value="Unassembled WGS sequence"/>
</dbReference>
<organism evidence="7 8">
    <name type="scientific">Streptoalloteichus tenebrarius (strain ATCC 17920 / DSM 40477 / JCM 4838 / CBS 697.72 / NBRC 16177 / NCIMB 11028 / NRRL B-12390 / A12253. 1 / ISP 5477)</name>
    <name type="common">Streptomyces tenebrarius</name>
    <dbReference type="NCBI Taxonomy" id="1933"/>
    <lineage>
        <taxon>Bacteria</taxon>
        <taxon>Bacillati</taxon>
        <taxon>Actinomycetota</taxon>
        <taxon>Actinomycetes</taxon>
        <taxon>Pseudonocardiales</taxon>
        <taxon>Pseudonocardiaceae</taxon>
        <taxon>Streptoalloteichus</taxon>
    </lineage>
</organism>
<feature type="domain" description="PBP" evidence="6">
    <location>
        <begin position="48"/>
        <end position="335"/>
    </location>
</feature>
<dbReference type="RefSeq" id="WP_253670280.1">
    <property type="nucleotide sequence ID" value="NZ_JAMTCP010000016.1"/>
</dbReference>
<name>A0ABT1HV50_STRSD</name>
<evidence type="ECO:0000259" key="6">
    <source>
        <dbReference type="Pfam" id="PF12849"/>
    </source>
</evidence>
<evidence type="ECO:0000313" key="8">
    <source>
        <dbReference type="Proteomes" id="UP001205311"/>
    </source>
</evidence>
<dbReference type="InterPro" id="IPR005673">
    <property type="entry name" value="ABC_phos-bd_PstS"/>
</dbReference>
<comment type="similarity">
    <text evidence="1 4">Belongs to the PstS family.</text>
</comment>
<evidence type="ECO:0000256" key="2">
    <source>
        <dbReference type="ARBA" id="ARBA00022448"/>
    </source>
</evidence>
<dbReference type="PIRSF" id="PIRSF002756">
    <property type="entry name" value="PstS"/>
    <property type="match status" value="1"/>
</dbReference>
<comment type="caution">
    <text evidence="7">The sequence shown here is derived from an EMBL/GenBank/DDBJ whole genome shotgun (WGS) entry which is preliminary data.</text>
</comment>
<dbReference type="PROSITE" id="PS51257">
    <property type="entry name" value="PROKAR_LIPOPROTEIN"/>
    <property type="match status" value="1"/>
</dbReference>
<keyword evidence="5" id="KW-0732">Signal</keyword>
<keyword evidence="8" id="KW-1185">Reference proteome</keyword>
<evidence type="ECO:0000256" key="1">
    <source>
        <dbReference type="ARBA" id="ARBA00008725"/>
    </source>
</evidence>
<keyword evidence="3 4" id="KW-0592">Phosphate transport</keyword>
<feature type="signal peptide" evidence="5">
    <location>
        <begin position="1"/>
        <end position="22"/>
    </location>
</feature>
<dbReference type="NCBIfam" id="TIGR00975">
    <property type="entry name" value="3a0107s03"/>
    <property type="match status" value="1"/>
</dbReference>
<sequence length="369" mass="37893">MNIKRHGAALGLAAAGALLLSACGSDNNAPASGGNSAANGVNVDCGGKKQLTGEGSSAQTNAIQEFVAAYAAKCQGFDVAYNPTGSGNGIKQFTSKQVDFGGTDSPLKDDEVAKAAERCQGNPVWHLPLVFGPVAVAYNLPGVDGLVLNPETTAKIFNGQIKKWNDPAIKALNGGANLPDKDIVVFFRSDESGTTDNFQKYLQASAKGVWTQGGGKQFKGGVGEGKAKSQGVSDGVKATEGSITYVESSFAKSAKLGVAKIDSGAGPVELTDASAGRAIASAKIKGQGNDMVIDLDALYSSKEAGAYPLVLVTYELVCSKGYDADTTKAVKAFLTTAAGPGQDNLTKVGYVPLPKEFRTKLEDAVKAIA</sequence>
<gene>
    <name evidence="7" type="ORF">LX15_003090</name>
</gene>
<dbReference type="Gene3D" id="3.40.190.10">
    <property type="entry name" value="Periplasmic binding protein-like II"/>
    <property type="match status" value="2"/>
</dbReference>
<dbReference type="PANTHER" id="PTHR42996">
    <property type="entry name" value="PHOSPHATE-BINDING PROTEIN PSTS"/>
    <property type="match status" value="1"/>
</dbReference>
<dbReference type="PANTHER" id="PTHR42996:SF1">
    <property type="entry name" value="PHOSPHATE-BINDING PROTEIN PSTS"/>
    <property type="match status" value="1"/>
</dbReference>
<accession>A0ABT1HV50</accession>
<dbReference type="InterPro" id="IPR050962">
    <property type="entry name" value="Phosphate-bind_PstS"/>
</dbReference>
<evidence type="ECO:0000313" key="7">
    <source>
        <dbReference type="EMBL" id="MCP2259389.1"/>
    </source>
</evidence>
<proteinExistence type="inferred from homology"/>
<evidence type="ECO:0000256" key="3">
    <source>
        <dbReference type="ARBA" id="ARBA00022592"/>
    </source>
</evidence>
<dbReference type="EMBL" id="JAMTCP010000016">
    <property type="protein sequence ID" value="MCP2259389.1"/>
    <property type="molecule type" value="Genomic_DNA"/>
</dbReference>
<dbReference type="SUPFAM" id="SSF53850">
    <property type="entry name" value="Periplasmic binding protein-like II"/>
    <property type="match status" value="1"/>
</dbReference>
<keyword evidence="2 4" id="KW-0813">Transport</keyword>
<dbReference type="CDD" id="cd13565">
    <property type="entry name" value="PBP2_PstS"/>
    <property type="match status" value="1"/>
</dbReference>
<reference evidence="7 8" key="1">
    <citation type="submission" date="2022-06" db="EMBL/GenBank/DDBJ databases">
        <title>Genomic Encyclopedia of Archaeal and Bacterial Type Strains, Phase II (KMG-II): from individual species to whole genera.</title>
        <authorList>
            <person name="Goeker M."/>
        </authorList>
    </citation>
    <scope>NUCLEOTIDE SEQUENCE [LARGE SCALE GENOMIC DNA]</scope>
    <source>
        <strain evidence="7 8">DSM 40477</strain>
    </source>
</reference>
<feature type="chain" id="PRO_5046624500" description="Phosphate-binding protein" evidence="5">
    <location>
        <begin position="23"/>
        <end position="369"/>
    </location>
</feature>
<evidence type="ECO:0000256" key="5">
    <source>
        <dbReference type="SAM" id="SignalP"/>
    </source>
</evidence>
<evidence type="ECO:0000256" key="4">
    <source>
        <dbReference type="PIRNR" id="PIRNR002756"/>
    </source>
</evidence>
<dbReference type="Pfam" id="PF12849">
    <property type="entry name" value="PBP_like_2"/>
    <property type="match status" value="1"/>
</dbReference>
<dbReference type="InterPro" id="IPR024370">
    <property type="entry name" value="PBP_domain"/>
</dbReference>
<protein>
    <recommendedName>
        <fullName evidence="4">Phosphate-binding protein</fullName>
    </recommendedName>
</protein>